<sequence>MVGILIATHGGFAEGLLSAVELIAGKQEKVETVGLYHGDGVDEFEGKITAAMDKLDDGDGVLIFVDILGGTPSNTVMRCFSKKDNIKAIAGMNMAMVVQAVMMRDGMDLDSLCAECVEVGNQPPILLHDMYADMVKQQSQETEEDEI</sequence>
<dbReference type="KEGG" id="arf:AR1Y2_1305"/>
<dbReference type="Pfam" id="PF03610">
    <property type="entry name" value="EIIA-man"/>
    <property type="match status" value="1"/>
</dbReference>
<dbReference type="GO" id="GO:0005737">
    <property type="term" value="C:cytoplasm"/>
    <property type="evidence" value="ECO:0007669"/>
    <property type="project" value="UniProtKB-SubCell"/>
</dbReference>
<evidence type="ECO:0000256" key="5">
    <source>
        <dbReference type="ARBA" id="ARBA00022679"/>
    </source>
</evidence>
<gene>
    <name evidence="9" type="ORF">AR1Y2_1305</name>
</gene>
<dbReference type="Gene3D" id="3.40.50.510">
    <property type="entry name" value="Phosphotransferase system, mannose-type IIA component"/>
    <property type="match status" value="1"/>
</dbReference>
<evidence type="ECO:0000313" key="10">
    <source>
        <dbReference type="Proteomes" id="UP000298653"/>
    </source>
</evidence>
<name>A0A4P8IHY3_9FIRM</name>
<dbReference type="PANTHER" id="PTHR33799:SF1">
    <property type="entry name" value="PTS SYSTEM MANNOSE-SPECIFIC EIIAB COMPONENT-RELATED"/>
    <property type="match status" value="1"/>
</dbReference>
<protein>
    <submittedName>
        <fullName evidence="9">PTS system, mannose-specific IIA component</fullName>
    </submittedName>
</protein>
<dbReference type="SUPFAM" id="SSF53062">
    <property type="entry name" value="PTS system fructose IIA component-like"/>
    <property type="match status" value="1"/>
</dbReference>
<feature type="domain" description="PTS EIIA type-4" evidence="8">
    <location>
        <begin position="1"/>
        <end position="124"/>
    </location>
</feature>
<dbReference type="CDD" id="cd00006">
    <property type="entry name" value="PTS_IIA_man"/>
    <property type="match status" value="1"/>
</dbReference>
<dbReference type="EMBL" id="CP040058">
    <property type="protein sequence ID" value="QCP34759.1"/>
    <property type="molecule type" value="Genomic_DNA"/>
</dbReference>
<dbReference type="Proteomes" id="UP000298653">
    <property type="component" value="Chromosome"/>
</dbReference>
<evidence type="ECO:0000256" key="1">
    <source>
        <dbReference type="ARBA" id="ARBA00004496"/>
    </source>
</evidence>
<keyword evidence="10" id="KW-1185">Reference proteome</keyword>
<evidence type="ECO:0000256" key="2">
    <source>
        <dbReference type="ARBA" id="ARBA00022448"/>
    </source>
</evidence>
<dbReference type="GO" id="GO:0009401">
    <property type="term" value="P:phosphoenolpyruvate-dependent sugar phosphotransferase system"/>
    <property type="evidence" value="ECO:0007669"/>
    <property type="project" value="UniProtKB-KW"/>
</dbReference>
<keyword evidence="6" id="KW-0598">Phosphotransferase system</keyword>
<dbReference type="InterPro" id="IPR004701">
    <property type="entry name" value="PTS_EIIA_man-typ"/>
</dbReference>
<dbReference type="OrthoDB" id="9799827at2"/>
<dbReference type="PROSITE" id="PS51096">
    <property type="entry name" value="PTS_EIIA_TYPE_4"/>
    <property type="match status" value="1"/>
</dbReference>
<keyword evidence="5" id="KW-0808">Transferase</keyword>
<dbReference type="GO" id="GO:0016301">
    <property type="term" value="F:kinase activity"/>
    <property type="evidence" value="ECO:0007669"/>
    <property type="project" value="UniProtKB-KW"/>
</dbReference>
<evidence type="ECO:0000256" key="7">
    <source>
        <dbReference type="ARBA" id="ARBA00022777"/>
    </source>
</evidence>
<dbReference type="PANTHER" id="PTHR33799">
    <property type="entry name" value="PTS PERMEASE-RELATED-RELATED"/>
    <property type="match status" value="1"/>
</dbReference>
<dbReference type="AlphaFoldDB" id="A0A4P8IHY3"/>
<keyword evidence="7" id="KW-0418">Kinase</keyword>
<evidence type="ECO:0000256" key="6">
    <source>
        <dbReference type="ARBA" id="ARBA00022683"/>
    </source>
</evidence>
<evidence type="ECO:0000256" key="4">
    <source>
        <dbReference type="ARBA" id="ARBA00022597"/>
    </source>
</evidence>
<organism evidence="9 10">
    <name type="scientific">Anaerostipes rhamnosivorans</name>
    <dbReference type="NCBI Taxonomy" id="1229621"/>
    <lineage>
        <taxon>Bacteria</taxon>
        <taxon>Bacillati</taxon>
        <taxon>Bacillota</taxon>
        <taxon>Clostridia</taxon>
        <taxon>Lachnospirales</taxon>
        <taxon>Lachnospiraceae</taxon>
        <taxon>Anaerostipes</taxon>
    </lineage>
</organism>
<dbReference type="GO" id="GO:0016020">
    <property type="term" value="C:membrane"/>
    <property type="evidence" value="ECO:0007669"/>
    <property type="project" value="InterPro"/>
</dbReference>
<accession>A0A4P8IHY3</accession>
<evidence type="ECO:0000259" key="8">
    <source>
        <dbReference type="PROSITE" id="PS51096"/>
    </source>
</evidence>
<reference evidence="9 10" key="1">
    <citation type="submission" date="2019-05" db="EMBL/GenBank/DDBJ databases">
        <title>Complete genome sequencing of Anaerostipes rhamnosivorans.</title>
        <authorList>
            <person name="Bui T.P.N."/>
            <person name="de Vos W.M."/>
        </authorList>
    </citation>
    <scope>NUCLEOTIDE SEQUENCE [LARGE SCALE GENOMIC DNA]</scope>
    <source>
        <strain evidence="9 10">1y2</strain>
    </source>
</reference>
<keyword evidence="4" id="KW-0762">Sugar transport</keyword>
<proteinExistence type="predicted"/>
<evidence type="ECO:0000313" key="9">
    <source>
        <dbReference type="EMBL" id="QCP34759.1"/>
    </source>
</evidence>
<comment type="subcellular location">
    <subcellularLocation>
        <location evidence="1">Cytoplasm</location>
    </subcellularLocation>
</comment>
<keyword evidence="3" id="KW-0963">Cytoplasm</keyword>
<dbReference type="InterPro" id="IPR033887">
    <property type="entry name" value="PTS_IIA_man"/>
</dbReference>
<dbReference type="RefSeq" id="WP_137328255.1">
    <property type="nucleotide sequence ID" value="NZ_CP040058.1"/>
</dbReference>
<evidence type="ECO:0000256" key="3">
    <source>
        <dbReference type="ARBA" id="ARBA00022490"/>
    </source>
</evidence>
<dbReference type="InterPro" id="IPR051471">
    <property type="entry name" value="Bacterial_PTS_sugar_comp"/>
</dbReference>
<dbReference type="InterPro" id="IPR036662">
    <property type="entry name" value="PTS_EIIA_man-typ_sf"/>
</dbReference>
<keyword evidence="2" id="KW-0813">Transport</keyword>